<evidence type="ECO:0000256" key="4">
    <source>
        <dbReference type="ARBA" id="ARBA00014213"/>
    </source>
</evidence>
<feature type="transmembrane region" description="Helical" evidence="12">
    <location>
        <begin position="12"/>
        <end position="32"/>
    </location>
</feature>
<dbReference type="PANTHER" id="PTHR33529">
    <property type="entry name" value="SLR0882 PROTEIN-RELATED"/>
    <property type="match status" value="1"/>
</dbReference>
<accession>A0AAW7XJ22</accession>
<dbReference type="GO" id="GO:0055085">
    <property type="term" value="P:transmembrane transport"/>
    <property type="evidence" value="ECO:0007669"/>
    <property type="project" value="InterPro"/>
</dbReference>
<dbReference type="InterPro" id="IPR005495">
    <property type="entry name" value="LptG/LptF_permease"/>
</dbReference>
<dbReference type="EMBL" id="JAUOPG010000007">
    <property type="protein sequence ID" value="MDO6454274.1"/>
    <property type="molecule type" value="Genomic_DNA"/>
</dbReference>
<dbReference type="PANTHER" id="PTHR33529:SF7">
    <property type="entry name" value="LIPOPOLYSACCHARIDE EXPORT SYSTEM PERMEASE PROTEIN LPTF"/>
    <property type="match status" value="1"/>
</dbReference>
<keyword evidence="7" id="KW-0997">Cell inner membrane</keyword>
<feature type="transmembrane region" description="Helical" evidence="12">
    <location>
        <begin position="52"/>
        <end position="77"/>
    </location>
</feature>
<feature type="transmembrane region" description="Helical" evidence="12">
    <location>
        <begin position="297"/>
        <end position="317"/>
    </location>
</feature>
<name>A0AAW7XJ22_9GAMM</name>
<evidence type="ECO:0000256" key="10">
    <source>
        <dbReference type="ARBA" id="ARBA00023136"/>
    </source>
</evidence>
<dbReference type="Proteomes" id="UP001169862">
    <property type="component" value="Unassembled WGS sequence"/>
</dbReference>
<evidence type="ECO:0000256" key="9">
    <source>
        <dbReference type="ARBA" id="ARBA00022989"/>
    </source>
</evidence>
<dbReference type="Pfam" id="PF03739">
    <property type="entry name" value="LptF_LptG"/>
    <property type="match status" value="1"/>
</dbReference>
<dbReference type="NCBIfam" id="TIGR04407">
    <property type="entry name" value="LptF_YjgP"/>
    <property type="match status" value="1"/>
</dbReference>
<feature type="transmembrane region" description="Helical" evidence="12">
    <location>
        <begin position="267"/>
        <end position="285"/>
    </location>
</feature>
<evidence type="ECO:0000256" key="7">
    <source>
        <dbReference type="ARBA" id="ARBA00022519"/>
    </source>
</evidence>
<evidence type="ECO:0000256" key="8">
    <source>
        <dbReference type="ARBA" id="ARBA00022692"/>
    </source>
</evidence>
<keyword evidence="6" id="KW-1003">Cell membrane</keyword>
<evidence type="ECO:0000256" key="12">
    <source>
        <dbReference type="SAM" id="Phobius"/>
    </source>
</evidence>
<feature type="transmembrane region" description="Helical" evidence="12">
    <location>
        <begin position="329"/>
        <end position="352"/>
    </location>
</feature>
<feature type="transmembrane region" description="Helical" evidence="12">
    <location>
        <begin position="98"/>
        <end position="119"/>
    </location>
</feature>
<comment type="similarity">
    <text evidence="3">Belongs to the LptF/LptG family.</text>
</comment>
<dbReference type="RefSeq" id="WP_303550811.1">
    <property type="nucleotide sequence ID" value="NZ_JAUOPG010000007.1"/>
</dbReference>
<keyword evidence="5" id="KW-0813">Transport</keyword>
<keyword evidence="10 12" id="KW-0472">Membrane</keyword>
<gene>
    <name evidence="13" type="primary">lptF</name>
    <name evidence="13" type="ORF">Q4490_11940</name>
</gene>
<evidence type="ECO:0000256" key="2">
    <source>
        <dbReference type="ARBA" id="ARBA00004429"/>
    </source>
</evidence>
<comment type="function">
    <text evidence="1">Part of the ABC transporter complex LptBFG involved in the translocation of lipopolysaccharide (LPS) from the inner membrane to the outer membrane.</text>
</comment>
<comment type="caution">
    <text evidence="13">The sequence shown here is derived from an EMBL/GenBank/DDBJ whole genome shotgun (WGS) entry which is preliminary data.</text>
</comment>
<evidence type="ECO:0000256" key="5">
    <source>
        <dbReference type="ARBA" id="ARBA00022448"/>
    </source>
</evidence>
<dbReference type="GO" id="GO:0015920">
    <property type="term" value="P:lipopolysaccharide transport"/>
    <property type="evidence" value="ECO:0007669"/>
    <property type="project" value="TreeGrafter"/>
</dbReference>
<sequence>MIIFRYLSRQILMSTLAVTAVLTLVIVSGRLIKFLTYAAAGELSPEFVLQSVAYRVPGMLMLILPLGLFLGVLLAYGRMYLESEMVVLQAGGVSPKRLTGYALGAAFGVAVLVAFLGMYGSPYAWKQMDILYQKQSEASELDMLSAGRFQNFSGSHRTIYTSGAESSDALGLIFVSENDEKTGQISVVMADSGRKVDEQNSDLRYIVLEDGVRYEGVPGQANYQAVSFDEYGFQLPPSNLRRRSADVNALTITELLAVDSVKHKAEIQWLLSLPFLVLIITMIAVPMAKTNPRQGRYAKLVPSILLYMLYLTLLTSAKGKMEDGDLPLFTLWLIHAAFLSLALSMLFAGHFWESFMNRLPSMPSFKRSKS</sequence>
<evidence type="ECO:0000313" key="14">
    <source>
        <dbReference type="Proteomes" id="UP001169862"/>
    </source>
</evidence>
<dbReference type="InterPro" id="IPR030922">
    <property type="entry name" value="LptF"/>
</dbReference>
<evidence type="ECO:0000256" key="11">
    <source>
        <dbReference type="ARBA" id="ARBA00026081"/>
    </source>
</evidence>
<organism evidence="13 14">
    <name type="scientific">Neptunomonas phycophila</name>
    <dbReference type="NCBI Taxonomy" id="1572645"/>
    <lineage>
        <taxon>Bacteria</taxon>
        <taxon>Pseudomonadati</taxon>
        <taxon>Pseudomonadota</taxon>
        <taxon>Gammaproteobacteria</taxon>
        <taxon>Oceanospirillales</taxon>
        <taxon>Oceanospirillaceae</taxon>
        <taxon>Neptunomonas</taxon>
    </lineage>
</organism>
<comment type="subunit">
    <text evidence="11">Component of the lipopolysaccharide transport and assembly complex. The LptBFG transporter is composed of two ATP-binding proteins (LptB) and two transmembrane proteins (LptF and LptG).</text>
</comment>
<evidence type="ECO:0000256" key="6">
    <source>
        <dbReference type="ARBA" id="ARBA00022475"/>
    </source>
</evidence>
<evidence type="ECO:0000313" key="13">
    <source>
        <dbReference type="EMBL" id="MDO6454274.1"/>
    </source>
</evidence>
<evidence type="ECO:0000256" key="3">
    <source>
        <dbReference type="ARBA" id="ARBA00007725"/>
    </source>
</evidence>
<keyword evidence="9 12" id="KW-1133">Transmembrane helix</keyword>
<dbReference type="AlphaFoldDB" id="A0AAW7XJ22"/>
<keyword evidence="8 12" id="KW-0812">Transmembrane</keyword>
<comment type="subcellular location">
    <subcellularLocation>
        <location evidence="2">Cell inner membrane</location>
        <topology evidence="2">Multi-pass membrane protein</topology>
    </subcellularLocation>
</comment>
<reference evidence="13" key="1">
    <citation type="submission" date="2023-07" db="EMBL/GenBank/DDBJ databases">
        <title>Genome content predicts the carbon catabolic preferences of heterotrophic bacteria.</title>
        <authorList>
            <person name="Gralka M."/>
        </authorList>
    </citation>
    <scope>NUCLEOTIDE SEQUENCE</scope>
    <source>
        <strain evidence="13">I2M16</strain>
    </source>
</reference>
<evidence type="ECO:0000256" key="1">
    <source>
        <dbReference type="ARBA" id="ARBA00002265"/>
    </source>
</evidence>
<proteinExistence type="inferred from homology"/>
<protein>
    <recommendedName>
        <fullName evidence="4">Lipopolysaccharide export system permease protein LptF</fullName>
    </recommendedName>
</protein>
<dbReference type="GO" id="GO:0043190">
    <property type="term" value="C:ATP-binding cassette (ABC) transporter complex"/>
    <property type="evidence" value="ECO:0007669"/>
    <property type="project" value="InterPro"/>
</dbReference>